<evidence type="ECO:0000256" key="2">
    <source>
        <dbReference type="ARBA" id="ARBA00023239"/>
    </source>
</evidence>
<evidence type="ECO:0000256" key="3">
    <source>
        <dbReference type="ARBA" id="ARBA00023270"/>
    </source>
</evidence>
<accession>A0ABD4TH76</accession>
<dbReference type="CDD" id="cd00502">
    <property type="entry name" value="DHQase_I"/>
    <property type="match status" value="1"/>
</dbReference>
<evidence type="ECO:0000313" key="5">
    <source>
        <dbReference type="EMBL" id="MCQ1537632.1"/>
    </source>
</evidence>
<dbReference type="InterPro" id="IPR050146">
    <property type="entry name" value="Type-I_3-dehydroquinase"/>
</dbReference>
<dbReference type="Pfam" id="PF01487">
    <property type="entry name" value="DHquinase_I"/>
    <property type="match status" value="1"/>
</dbReference>
<feature type="binding site" evidence="4">
    <location>
        <position position="187"/>
    </location>
    <ligand>
        <name>3-dehydroquinate</name>
        <dbReference type="ChEBI" id="CHEBI:32364"/>
    </ligand>
</feature>
<feature type="binding site" evidence="4">
    <location>
        <position position="206"/>
    </location>
    <ligand>
        <name>3-dehydroquinate</name>
        <dbReference type="ChEBI" id="CHEBI:32364"/>
    </ligand>
</feature>
<keyword evidence="4" id="KW-0028">Amino-acid biosynthesis</keyword>
<dbReference type="GO" id="GO:0046279">
    <property type="term" value="P:3,4-dihydroxybenzoate biosynthetic process"/>
    <property type="evidence" value="ECO:0007669"/>
    <property type="project" value="UniProtKB-ARBA"/>
</dbReference>
<evidence type="ECO:0000256" key="1">
    <source>
        <dbReference type="ARBA" id="ARBA00001864"/>
    </source>
</evidence>
<dbReference type="GO" id="GO:0009073">
    <property type="term" value="P:aromatic amino acid family biosynthetic process"/>
    <property type="evidence" value="ECO:0007669"/>
    <property type="project" value="UniProtKB-KW"/>
</dbReference>
<dbReference type="EC" id="4.2.1.10" evidence="4"/>
<reference evidence="5 6" key="1">
    <citation type="submission" date="2019-08" db="EMBL/GenBank/DDBJ databases">
        <authorList>
            <person name="Chen S.-C."/>
            <person name="Lai M.-C."/>
            <person name="You Y.-T."/>
        </authorList>
    </citation>
    <scope>NUCLEOTIDE SEQUENCE [LARGE SCALE GENOMIC DNA]</scope>
    <source>
        <strain evidence="5 6">P2F9704a</strain>
    </source>
</reference>
<keyword evidence="6" id="KW-1185">Reference proteome</keyword>
<dbReference type="GO" id="GO:0008652">
    <property type="term" value="P:amino acid biosynthetic process"/>
    <property type="evidence" value="ECO:0007669"/>
    <property type="project" value="UniProtKB-KW"/>
</dbReference>
<feature type="active site" description="Schiff-base intermediate with substrate" evidence="4">
    <location>
        <position position="149"/>
    </location>
</feature>
<dbReference type="InterPro" id="IPR001381">
    <property type="entry name" value="DHquinase_I"/>
</dbReference>
<comment type="similarity">
    <text evidence="4">Belongs to the type-I 3-dehydroquinase family.</text>
</comment>
<dbReference type="PANTHER" id="PTHR43699:SF1">
    <property type="entry name" value="3-DEHYDROQUINATE DEHYDRATASE"/>
    <property type="match status" value="1"/>
</dbReference>
<feature type="binding site" evidence="4">
    <location>
        <position position="21"/>
    </location>
    <ligand>
        <name>3-dehydroquinate</name>
        <dbReference type="ChEBI" id="CHEBI:32364"/>
    </ligand>
</feature>
<keyword evidence="4" id="KW-0057">Aromatic amino acid biosynthesis</keyword>
<comment type="function">
    <text evidence="4">Involved in the third step of the chorismate pathway, which leads to the biosynthesis of aromatic amino acids. Catalyzes the cis-dehydration of 3-dehydroquinate (DHQ) and introduces the first double bond of the aromatic ring to yield 3-dehydroshikimate.</text>
</comment>
<feature type="binding site" evidence="4">
    <location>
        <begin position="40"/>
        <end position="42"/>
    </location>
    <ligand>
        <name>3-dehydroquinate</name>
        <dbReference type="ChEBI" id="CHEBI:32364"/>
    </ligand>
</feature>
<comment type="subunit">
    <text evidence="4">Homodimer.</text>
</comment>
<dbReference type="SUPFAM" id="SSF51569">
    <property type="entry name" value="Aldolase"/>
    <property type="match status" value="1"/>
</dbReference>
<evidence type="ECO:0000313" key="6">
    <source>
        <dbReference type="Proteomes" id="UP001524383"/>
    </source>
</evidence>
<protein>
    <recommendedName>
        <fullName evidence="4">3-dehydroquinate dehydratase</fullName>
        <shortName evidence="4">3-dehydroquinase</shortName>
        <ecNumber evidence="4">4.2.1.10</ecNumber>
    </recommendedName>
    <alternativeName>
        <fullName evidence="4">Type I DHQase</fullName>
    </alternativeName>
    <alternativeName>
        <fullName evidence="4">Type I dehydroquinase</fullName>
        <shortName evidence="4">DHQ1</shortName>
    </alternativeName>
</protein>
<feature type="active site" description="Proton donor/acceptor" evidence="4">
    <location>
        <position position="124"/>
    </location>
</feature>
<dbReference type="EMBL" id="VOTZ01000002">
    <property type="protein sequence ID" value="MCQ1537632.1"/>
    <property type="molecule type" value="Genomic_DNA"/>
</dbReference>
<feature type="binding site" evidence="4">
    <location>
        <position position="210"/>
    </location>
    <ligand>
        <name>3-dehydroquinate</name>
        <dbReference type="ChEBI" id="CHEBI:32364"/>
    </ligand>
</feature>
<comment type="pathway">
    <text evidence="4">Metabolic intermediate biosynthesis; chorismate biosynthesis; chorismate from D-erythrose 4-phosphate and phosphoenolpyruvate: step 3/7.</text>
</comment>
<dbReference type="InterPro" id="IPR013785">
    <property type="entry name" value="Aldolase_TIM"/>
</dbReference>
<dbReference type="GO" id="GO:0009423">
    <property type="term" value="P:chorismate biosynthetic process"/>
    <property type="evidence" value="ECO:0007669"/>
    <property type="project" value="UniProtKB-UniRule"/>
</dbReference>
<feature type="binding site" evidence="4">
    <location>
        <position position="70"/>
    </location>
    <ligand>
        <name>3-dehydroquinate</name>
        <dbReference type="ChEBI" id="CHEBI:32364"/>
    </ligand>
</feature>
<comment type="catalytic activity">
    <reaction evidence="1 4">
        <text>3-dehydroquinate = 3-dehydroshikimate + H2O</text>
        <dbReference type="Rhea" id="RHEA:21096"/>
        <dbReference type="ChEBI" id="CHEBI:15377"/>
        <dbReference type="ChEBI" id="CHEBI:16630"/>
        <dbReference type="ChEBI" id="CHEBI:32364"/>
        <dbReference type="EC" id="4.2.1.10"/>
    </reaction>
</comment>
<comment type="caution">
    <text evidence="5">The sequence shown here is derived from an EMBL/GenBank/DDBJ whole genome shotgun (WGS) entry which is preliminary data.</text>
</comment>
<keyword evidence="2 4" id="KW-0456">Lyase</keyword>
<gene>
    <name evidence="4" type="primary">aroD</name>
    <name evidence="5" type="ORF">FTO68_01315</name>
</gene>
<dbReference type="AlphaFoldDB" id="A0ABD4TH76"/>
<dbReference type="Proteomes" id="UP001524383">
    <property type="component" value="Unassembled WGS sequence"/>
</dbReference>
<name>A0ABD4TH76_9EURY</name>
<dbReference type="GO" id="GO:0003855">
    <property type="term" value="F:3-dehydroquinate dehydratase activity"/>
    <property type="evidence" value="ECO:0007669"/>
    <property type="project" value="UniProtKB-UniRule"/>
</dbReference>
<proteinExistence type="inferred from homology"/>
<dbReference type="HAMAP" id="MF_00214">
    <property type="entry name" value="AroD"/>
    <property type="match status" value="1"/>
</dbReference>
<evidence type="ECO:0000256" key="4">
    <source>
        <dbReference type="HAMAP-Rule" id="MF_00214"/>
    </source>
</evidence>
<dbReference type="Gene3D" id="3.20.20.70">
    <property type="entry name" value="Aldolase class I"/>
    <property type="match status" value="1"/>
</dbReference>
<organism evidence="5 6">
    <name type="scientific">Methanocalculus taiwanensis</name>
    <dbReference type="NCBI Taxonomy" id="106207"/>
    <lineage>
        <taxon>Archaea</taxon>
        <taxon>Methanobacteriati</taxon>
        <taxon>Methanobacteriota</taxon>
        <taxon>Stenosarchaea group</taxon>
        <taxon>Methanomicrobia</taxon>
        <taxon>Methanomicrobiales</taxon>
        <taxon>Methanocalculaceae</taxon>
        <taxon>Methanocalculus</taxon>
    </lineage>
</organism>
<dbReference type="PANTHER" id="PTHR43699">
    <property type="entry name" value="3-DEHYDROQUINATE DEHYDRATASE"/>
    <property type="match status" value="1"/>
</dbReference>
<sequence>MGWNHNRPLSWRWFQMKYIISINDLSQFDVAAAEDPWAIELRLDLMEACTPADLQAIRSGWNGLLLLTIRSTDEGGRFAGDADEWKRRIELLLPYADMVDIERRFSLHADWVRSLKKTIIASYHTEEMPDSDQFSLCEQELRTYGEIPKIVVSPKKNEDAVTLLGYTIEAEKPICVSIMGSGYAWLRPLLLVMGSGYAYCHAGNATALGQYHIREMREIIRLLLKSQ</sequence>
<keyword evidence="3 4" id="KW-0704">Schiff base</keyword>